<dbReference type="Proteomes" id="UP000022910">
    <property type="component" value="Unassembled WGS sequence"/>
</dbReference>
<dbReference type="HOGENOM" id="CLU_1321516_0_0_1"/>
<sequence>MDILANSEISYEDYDKLRSKLFEFAKYNNYHVERKDEEIEHLCKEIENLQEDIIDYDNKMKSALNDVKTTSTMYNNLLLQYNDLENSYLTLDKEAIERQAKIMQDLKDKKDKISGLEKKLNDSLKEKKVIQSECNRLKILNCNSKLISEKNARIQQQQYEDIVKIYQSEIKNLENILGKKSNDYEDILSRYNILIDDYEQLKMHKVIS</sequence>
<dbReference type="AlphaFoldDB" id="A0A015MFY1"/>
<proteinExistence type="predicted"/>
<keyword evidence="3" id="KW-1185">Reference proteome</keyword>
<evidence type="ECO:0000256" key="1">
    <source>
        <dbReference type="SAM" id="Coils"/>
    </source>
</evidence>
<reference evidence="2 3" key="1">
    <citation type="submission" date="2014-02" db="EMBL/GenBank/DDBJ databases">
        <title>Single nucleus genome sequencing reveals high similarity among nuclei of an endomycorrhizal fungus.</title>
        <authorList>
            <person name="Lin K."/>
            <person name="Geurts R."/>
            <person name="Zhang Z."/>
            <person name="Limpens E."/>
            <person name="Saunders D.G."/>
            <person name="Mu D."/>
            <person name="Pang E."/>
            <person name="Cao H."/>
            <person name="Cha H."/>
            <person name="Lin T."/>
            <person name="Zhou Q."/>
            <person name="Shang Y."/>
            <person name="Li Y."/>
            <person name="Ivanov S."/>
            <person name="Sharma T."/>
            <person name="Velzen R.V."/>
            <person name="Ruijter N.D."/>
            <person name="Aanen D.K."/>
            <person name="Win J."/>
            <person name="Kamoun S."/>
            <person name="Bisseling T."/>
            <person name="Huang S."/>
        </authorList>
    </citation>
    <scope>NUCLEOTIDE SEQUENCE [LARGE SCALE GENOMIC DNA]</scope>
    <source>
        <strain evidence="3">DAOM197198w</strain>
    </source>
</reference>
<dbReference type="EMBL" id="JEMT01020848">
    <property type="protein sequence ID" value="EXX65678.1"/>
    <property type="molecule type" value="Genomic_DNA"/>
</dbReference>
<feature type="coiled-coil region" evidence="1">
    <location>
        <begin position="32"/>
        <end position="183"/>
    </location>
</feature>
<evidence type="ECO:0000313" key="3">
    <source>
        <dbReference type="Proteomes" id="UP000022910"/>
    </source>
</evidence>
<evidence type="ECO:0000313" key="2">
    <source>
        <dbReference type="EMBL" id="EXX65678.1"/>
    </source>
</evidence>
<dbReference type="OrthoDB" id="2416442at2759"/>
<dbReference type="Gene3D" id="1.10.287.1490">
    <property type="match status" value="1"/>
</dbReference>
<name>A0A015MFY1_RHIIW</name>
<accession>A0A015MFY1</accession>
<comment type="caution">
    <text evidence="2">The sequence shown here is derived from an EMBL/GenBank/DDBJ whole genome shotgun (WGS) entry which is preliminary data.</text>
</comment>
<keyword evidence="1" id="KW-0175">Coiled coil</keyword>
<gene>
    <name evidence="2" type="ORF">RirG_130970</name>
</gene>
<organism evidence="2 3">
    <name type="scientific">Rhizophagus irregularis (strain DAOM 197198w)</name>
    <name type="common">Glomus intraradices</name>
    <dbReference type="NCBI Taxonomy" id="1432141"/>
    <lineage>
        <taxon>Eukaryota</taxon>
        <taxon>Fungi</taxon>
        <taxon>Fungi incertae sedis</taxon>
        <taxon>Mucoromycota</taxon>
        <taxon>Glomeromycotina</taxon>
        <taxon>Glomeromycetes</taxon>
        <taxon>Glomerales</taxon>
        <taxon>Glomeraceae</taxon>
        <taxon>Rhizophagus</taxon>
    </lineage>
</organism>
<protein>
    <submittedName>
        <fullName evidence="2">Uncharacterized protein</fullName>
    </submittedName>
</protein>